<reference evidence="2 3" key="1">
    <citation type="submission" date="2015-03" db="EMBL/GenBank/DDBJ databases">
        <title>Genome Sequence of Kiloniella spongiae MEBiC09566, isolated from a marine sponge.</title>
        <authorList>
            <person name="Shao Z."/>
            <person name="Wang L."/>
            <person name="Li X."/>
        </authorList>
    </citation>
    <scope>NUCLEOTIDE SEQUENCE [LARGE SCALE GENOMIC DNA]</scope>
    <source>
        <strain evidence="2 3">MEBiC09566</strain>
    </source>
</reference>
<dbReference type="PROSITE" id="PS00330">
    <property type="entry name" value="HEMOLYSIN_CALCIUM"/>
    <property type="match status" value="2"/>
</dbReference>
<dbReference type="InterPro" id="IPR040853">
    <property type="entry name" value="RapA2_cadherin-like"/>
</dbReference>
<evidence type="ECO:0000259" key="1">
    <source>
        <dbReference type="Pfam" id="PF17803"/>
    </source>
</evidence>
<dbReference type="STRING" id="1489064.WH96_03895"/>
<evidence type="ECO:0000313" key="3">
    <source>
        <dbReference type="Proteomes" id="UP000035444"/>
    </source>
</evidence>
<dbReference type="NCBIfam" id="TIGR03661">
    <property type="entry name" value="T1SS_VCA0849"/>
    <property type="match status" value="1"/>
</dbReference>
<dbReference type="SUPFAM" id="SSF51120">
    <property type="entry name" value="beta-Roll"/>
    <property type="match status" value="1"/>
</dbReference>
<organism evidence="2 3">
    <name type="scientific">Kiloniella spongiae</name>
    <dbReference type="NCBI Taxonomy" id="1489064"/>
    <lineage>
        <taxon>Bacteria</taxon>
        <taxon>Pseudomonadati</taxon>
        <taxon>Pseudomonadota</taxon>
        <taxon>Alphaproteobacteria</taxon>
        <taxon>Rhodospirillales</taxon>
        <taxon>Kiloniellaceae</taxon>
        <taxon>Kiloniella</taxon>
    </lineage>
</organism>
<keyword evidence="3" id="KW-1185">Reference proteome</keyword>
<accession>A0A0H2MXW3</accession>
<name>A0A0H2MXW3_9PROT</name>
<dbReference type="Gene3D" id="2.150.10.10">
    <property type="entry name" value="Serralysin-like metalloprotease, C-terminal"/>
    <property type="match status" value="2"/>
</dbReference>
<evidence type="ECO:0000313" key="2">
    <source>
        <dbReference type="EMBL" id="KLN61530.1"/>
    </source>
</evidence>
<proteinExistence type="predicted"/>
<dbReference type="InterPro" id="IPR001343">
    <property type="entry name" value="Hemolysn_Ca-bd"/>
</dbReference>
<dbReference type="OrthoDB" id="8253226at2"/>
<dbReference type="AlphaFoldDB" id="A0A0H2MXW3"/>
<dbReference type="InterPro" id="IPR018511">
    <property type="entry name" value="Hemolysin-typ_Ca-bd_CS"/>
</dbReference>
<protein>
    <recommendedName>
        <fullName evidence="1">RapA2 cadherin-like domain-containing protein</fullName>
    </recommendedName>
</protein>
<dbReference type="InterPro" id="IPR011049">
    <property type="entry name" value="Serralysin-like_metalloprot_C"/>
</dbReference>
<dbReference type="PRINTS" id="PR00313">
    <property type="entry name" value="CABNDNGRPT"/>
</dbReference>
<feature type="domain" description="RapA2 cadherin-like" evidence="1">
    <location>
        <begin position="351"/>
        <end position="433"/>
    </location>
</feature>
<dbReference type="GO" id="GO:0005509">
    <property type="term" value="F:calcium ion binding"/>
    <property type="evidence" value="ECO:0007669"/>
    <property type="project" value="InterPro"/>
</dbReference>
<dbReference type="InterPro" id="IPR019960">
    <property type="entry name" value="T1SS_VCA0849"/>
</dbReference>
<dbReference type="Pfam" id="PF00353">
    <property type="entry name" value="HemolysinCabind"/>
    <property type="match status" value="2"/>
</dbReference>
<dbReference type="Proteomes" id="UP000035444">
    <property type="component" value="Unassembled WGS sequence"/>
</dbReference>
<sequence>MVIVLTEATSETVSDKPLADISGEAGQDQLVGQAATAIDVIIPNAGETATVTLTKGQSANLNFDASGATPVLDGDDFILTFDSNGDGASDSRIVFENLVEEAQGADAPVLIIGGVELSASLLIGQAQALSAGETLETAAGAGAGPQGGGGSQYDDETGDLVDLLDAQDVLGRTELDFNLLDDGDEETLAELNGTPVNNTVAPVNVEVHEDALKGANAESGQGQTAEITITAEALTATVDAGSDGLGGFDFNENISGPVGVTSQGEAVSYKIITDGSGAVVAVQGVAGSGSDERVVFELTKDGDDFNFALKDQIDHTPNTPANDDGQSLDLDISGAFKAFDTDGDEVVHETAVTVTIEDDVPVAVADSETLAGTGTNTVVTGNVLDNDGVGADGGTITSITFDGKEHAVAADGVTEIVGANGTLQISADGAYTYTASGYQAAGDHSVGRSGTGGRSSDWGGVKLYAYGMSDTPDFDALANTGANVTFGSRGIGVSGGSPAPTQINHDAVTGESEKLVIDLQADATSATVKVSNLYKTESKGEQGQWTAYDSDGNKVASGILNDPTIDYNGSNVGTATIDTGGVKFQYLVFDAIGYADGGSRRGDSSDYFVRQVSFTTEEQGAGTDVFTYEITDGDGDTVSSTLSLVVDGANADYSTATAGIQAFLDYDGGPVGGANAPSGGANNSEIKGKIGLSKELLSDDSLEGIDNLIATDFGDYVYGSAADNEISLGGGNDTFDDRYNGSGNDTVDGGAGNDRMWTGDGEDTLIGGIGNDILSGESGDDLLIGGAGDDLLNGGSGADTYQFSGADAGDTDTIVGFNVGQGDVLDLSELLFDDGSLAAANGNTELAAALDDYLNVITNGSDTTITVDSNGALPGGDNVVIELNNVNLLNGGVSELEAIKSLLDSDSLDVLG</sequence>
<dbReference type="EMBL" id="LAQL01000003">
    <property type="protein sequence ID" value="KLN61530.1"/>
    <property type="molecule type" value="Genomic_DNA"/>
</dbReference>
<gene>
    <name evidence="2" type="ORF">WH96_03895</name>
</gene>
<comment type="caution">
    <text evidence="2">The sequence shown here is derived from an EMBL/GenBank/DDBJ whole genome shotgun (WGS) entry which is preliminary data.</text>
</comment>
<dbReference type="Pfam" id="PF17803">
    <property type="entry name" value="Cadherin_4"/>
    <property type="match status" value="1"/>
</dbReference>